<dbReference type="InterPro" id="IPR005545">
    <property type="entry name" value="YCII"/>
</dbReference>
<feature type="domain" description="YCII-related" evidence="2">
    <location>
        <begin position="21"/>
        <end position="112"/>
    </location>
</feature>
<gene>
    <name evidence="3" type="ORF">SAMN04488554_2462</name>
</gene>
<dbReference type="EMBL" id="FNTX01000002">
    <property type="protein sequence ID" value="SEE68576.1"/>
    <property type="molecule type" value="Genomic_DNA"/>
</dbReference>
<proteinExistence type="inferred from homology"/>
<sequence>MTQYLLSVWHDYDQPTYPDDATMQKAFAQVDAFNTRITEAGQWVFGGGLEAPSSATTVDNSKGRGLVTDAPLAETREQIGGFWVIEVEDLDAALALAQDASAACMGPVEVRPFQSE</sequence>
<accession>A0A1H5KUQ4</accession>
<dbReference type="OrthoDB" id="668782at2"/>
<evidence type="ECO:0000256" key="1">
    <source>
        <dbReference type="ARBA" id="ARBA00007689"/>
    </source>
</evidence>
<dbReference type="STRING" id="648782.SAMN04488554_2462"/>
<name>A0A1H5KUQ4_9MICO</name>
<reference evidence="4" key="1">
    <citation type="submission" date="2016-10" db="EMBL/GenBank/DDBJ databases">
        <authorList>
            <person name="Varghese N."/>
            <person name="Submissions S."/>
        </authorList>
    </citation>
    <scope>NUCLEOTIDE SEQUENCE [LARGE SCALE GENOMIC DNA]</scope>
    <source>
        <strain evidence="4">DSM 21368</strain>
    </source>
</reference>
<dbReference type="PANTHER" id="PTHR35174:SF3">
    <property type="entry name" value="BLL7171 PROTEIN"/>
    <property type="match status" value="1"/>
</dbReference>
<evidence type="ECO:0000313" key="4">
    <source>
        <dbReference type="Proteomes" id="UP000199220"/>
    </source>
</evidence>
<dbReference type="RefSeq" id="WP_089773415.1">
    <property type="nucleotide sequence ID" value="NZ_FNTX01000002.1"/>
</dbReference>
<dbReference type="InterPro" id="IPR011008">
    <property type="entry name" value="Dimeric_a/b-barrel"/>
</dbReference>
<dbReference type="Gene3D" id="3.30.70.1060">
    <property type="entry name" value="Dimeric alpha+beta barrel"/>
    <property type="match status" value="1"/>
</dbReference>
<dbReference type="PANTHER" id="PTHR35174">
    <property type="entry name" value="BLL7171 PROTEIN-RELATED"/>
    <property type="match status" value="1"/>
</dbReference>
<organism evidence="3 4">
    <name type="scientific">Ruania alba</name>
    <dbReference type="NCBI Taxonomy" id="648782"/>
    <lineage>
        <taxon>Bacteria</taxon>
        <taxon>Bacillati</taxon>
        <taxon>Actinomycetota</taxon>
        <taxon>Actinomycetes</taxon>
        <taxon>Micrococcales</taxon>
        <taxon>Ruaniaceae</taxon>
        <taxon>Ruania</taxon>
    </lineage>
</organism>
<dbReference type="SUPFAM" id="SSF54909">
    <property type="entry name" value="Dimeric alpha+beta barrel"/>
    <property type="match status" value="1"/>
</dbReference>
<keyword evidence="4" id="KW-1185">Reference proteome</keyword>
<comment type="similarity">
    <text evidence="1">Belongs to the YciI family.</text>
</comment>
<dbReference type="Pfam" id="PF03795">
    <property type="entry name" value="YCII"/>
    <property type="match status" value="1"/>
</dbReference>
<evidence type="ECO:0000313" key="3">
    <source>
        <dbReference type="EMBL" id="SEE68576.1"/>
    </source>
</evidence>
<evidence type="ECO:0000259" key="2">
    <source>
        <dbReference type="Pfam" id="PF03795"/>
    </source>
</evidence>
<protein>
    <submittedName>
        <fullName evidence="3">Uncharacterized conserved protein</fullName>
    </submittedName>
</protein>
<dbReference type="AlphaFoldDB" id="A0A1H5KUQ4"/>
<dbReference type="Proteomes" id="UP000199220">
    <property type="component" value="Unassembled WGS sequence"/>
</dbReference>